<gene>
    <name evidence="1" type="ORF">HW542_11660</name>
</gene>
<protein>
    <submittedName>
        <fullName evidence="1">Uncharacterized protein</fullName>
    </submittedName>
</protein>
<dbReference type="RefSeq" id="WP_332337803.1">
    <property type="nucleotide sequence ID" value="NZ_JABXXV010000006.1"/>
</dbReference>
<sequence length="393" mass="43438">MSDVVESITVTAGRRVVRKIRAQILVNGRAVPETRLEQFALSRTRYSRADTAEINLAVDRAALSKITGNYWFDLAVTAGTATADTDVLIQMRDEAVTGAQWVTVFQGLMDHVEWTPTGTSLVVECRDYLAKLLDMRVQGAWLNKTGADLMKTLISAAGLTPQVSFSASMTGQYWQIEHKRLSHSAHGRFQTAFDLARYIANSAGCDLYASGKTIICKPYPTSSDGSATTHTLKYQDKGPDSAIVSNAMSLSFKRDYQIAKGVVVHVMSWDSRQRAKFEYYWSAEGGSPKKAANAGTLHSFKVPGRSMQDVQNTAKQKYDEIVAHGREVHMTIPGRIKLQPRDFFTLTGTNSTWDGQSYTVDAVSSSFSWDGGFQQDVTLRNRDVTQDEADDDA</sequence>
<name>A0ABX2P7A8_9PROT</name>
<evidence type="ECO:0000313" key="1">
    <source>
        <dbReference type="EMBL" id="NVN47459.1"/>
    </source>
</evidence>
<reference evidence="1 2" key="1">
    <citation type="submission" date="2020-06" db="EMBL/GenBank/DDBJ databases">
        <title>Synonyms of Asaia species.</title>
        <authorList>
            <person name="Sombolestani A."/>
        </authorList>
    </citation>
    <scope>NUCLEOTIDE SEQUENCE [LARGE SCALE GENOMIC DNA]</scope>
    <source>
        <strain evidence="1 2">LMG 27047</strain>
    </source>
</reference>
<proteinExistence type="predicted"/>
<organism evidence="1 2">
    <name type="scientific">Asaia spathodeae</name>
    <dbReference type="NCBI Taxonomy" id="657016"/>
    <lineage>
        <taxon>Bacteria</taxon>
        <taxon>Pseudomonadati</taxon>
        <taxon>Pseudomonadota</taxon>
        <taxon>Alphaproteobacteria</taxon>
        <taxon>Acetobacterales</taxon>
        <taxon>Acetobacteraceae</taxon>
        <taxon>Asaia</taxon>
    </lineage>
</organism>
<accession>A0ABX2P7A8</accession>
<dbReference type="Proteomes" id="UP001516351">
    <property type="component" value="Unassembled WGS sequence"/>
</dbReference>
<dbReference type="EMBL" id="JABXXV010000006">
    <property type="protein sequence ID" value="NVN47459.1"/>
    <property type="molecule type" value="Genomic_DNA"/>
</dbReference>
<dbReference type="SUPFAM" id="SSF69279">
    <property type="entry name" value="Phage tail proteins"/>
    <property type="match status" value="1"/>
</dbReference>
<comment type="caution">
    <text evidence="1">The sequence shown here is derived from an EMBL/GenBank/DDBJ whole genome shotgun (WGS) entry which is preliminary data.</text>
</comment>
<evidence type="ECO:0000313" key="2">
    <source>
        <dbReference type="Proteomes" id="UP001516351"/>
    </source>
</evidence>
<keyword evidence="2" id="KW-1185">Reference proteome</keyword>